<name>A0A9N9HZS7_FUNMO</name>
<evidence type="ECO:0000313" key="3">
    <source>
        <dbReference type="Proteomes" id="UP000789375"/>
    </source>
</evidence>
<keyword evidence="3" id="KW-1185">Reference proteome</keyword>
<proteinExistence type="predicted"/>
<feature type="non-terminal residue" evidence="2">
    <location>
        <position position="113"/>
    </location>
</feature>
<accession>A0A9N9HZS7</accession>
<dbReference type="EMBL" id="CAJVPP010011624">
    <property type="protein sequence ID" value="CAG8714979.1"/>
    <property type="molecule type" value="Genomic_DNA"/>
</dbReference>
<evidence type="ECO:0000313" key="2">
    <source>
        <dbReference type="EMBL" id="CAG8714979.1"/>
    </source>
</evidence>
<feature type="compositionally biased region" description="Basic and acidic residues" evidence="1">
    <location>
        <begin position="30"/>
        <end position="43"/>
    </location>
</feature>
<dbReference type="AlphaFoldDB" id="A0A9N9HZS7"/>
<dbReference type="Proteomes" id="UP000789375">
    <property type="component" value="Unassembled WGS sequence"/>
</dbReference>
<evidence type="ECO:0000256" key="1">
    <source>
        <dbReference type="SAM" id="MobiDB-lite"/>
    </source>
</evidence>
<comment type="caution">
    <text evidence="2">The sequence shown here is derived from an EMBL/GenBank/DDBJ whole genome shotgun (WGS) entry which is preliminary data.</text>
</comment>
<protein>
    <submittedName>
        <fullName evidence="2">414_t:CDS:1</fullName>
    </submittedName>
</protein>
<reference evidence="2" key="1">
    <citation type="submission" date="2021-06" db="EMBL/GenBank/DDBJ databases">
        <authorList>
            <person name="Kallberg Y."/>
            <person name="Tangrot J."/>
            <person name="Rosling A."/>
        </authorList>
    </citation>
    <scope>NUCLEOTIDE SEQUENCE</scope>
    <source>
        <strain evidence="2">87-6 pot B 2015</strain>
    </source>
</reference>
<feature type="region of interest" description="Disordered" evidence="1">
    <location>
        <begin position="20"/>
        <end position="43"/>
    </location>
</feature>
<sequence>KKRAYTPDKEVDKVNPIILDNNDNYEVDNDNEKIEPVNNDDKEIKPPEIKAKLLSNQQASDQLDIISRMFKLKLKEITYNLFVKGPNYIMGSIKNDEITQHLNARYVSAIEAS</sequence>
<gene>
    <name evidence="2" type="ORF">FMOSSE_LOCUS14577</name>
</gene>
<organism evidence="2 3">
    <name type="scientific">Funneliformis mosseae</name>
    <name type="common">Endomycorrhizal fungus</name>
    <name type="synonym">Glomus mosseae</name>
    <dbReference type="NCBI Taxonomy" id="27381"/>
    <lineage>
        <taxon>Eukaryota</taxon>
        <taxon>Fungi</taxon>
        <taxon>Fungi incertae sedis</taxon>
        <taxon>Mucoromycota</taxon>
        <taxon>Glomeromycotina</taxon>
        <taxon>Glomeromycetes</taxon>
        <taxon>Glomerales</taxon>
        <taxon>Glomeraceae</taxon>
        <taxon>Funneliformis</taxon>
    </lineage>
</organism>